<gene>
    <name evidence="1" type="ORF">BKA59DRAFT_485893</name>
</gene>
<name>A0A8K0W728_9HYPO</name>
<dbReference type="Proteomes" id="UP000813427">
    <property type="component" value="Unassembled WGS sequence"/>
</dbReference>
<dbReference type="OrthoDB" id="5010524at2759"/>
<protein>
    <submittedName>
        <fullName evidence="1">Uncharacterized protein</fullName>
    </submittedName>
</protein>
<dbReference type="EMBL" id="JAGPXF010000007">
    <property type="protein sequence ID" value="KAH7235959.1"/>
    <property type="molecule type" value="Genomic_DNA"/>
</dbReference>
<proteinExistence type="predicted"/>
<keyword evidence="2" id="KW-1185">Reference proteome</keyword>
<accession>A0A8K0W728</accession>
<dbReference type="AlphaFoldDB" id="A0A8K0W728"/>
<reference evidence="1" key="1">
    <citation type="journal article" date="2021" name="Nat. Commun.">
        <title>Genetic determinants of endophytism in the Arabidopsis root mycobiome.</title>
        <authorList>
            <person name="Mesny F."/>
            <person name="Miyauchi S."/>
            <person name="Thiergart T."/>
            <person name="Pickel B."/>
            <person name="Atanasova L."/>
            <person name="Karlsson M."/>
            <person name="Huettel B."/>
            <person name="Barry K.W."/>
            <person name="Haridas S."/>
            <person name="Chen C."/>
            <person name="Bauer D."/>
            <person name="Andreopoulos W."/>
            <person name="Pangilinan J."/>
            <person name="LaButti K."/>
            <person name="Riley R."/>
            <person name="Lipzen A."/>
            <person name="Clum A."/>
            <person name="Drula E."/>
            <person name="Henrissat B."/>
            <person name="Kohler A."/>
            <person name="Grigoriev I.V."/>
            <person name="Martin F.M."/>
            <person name="Hacquard S."/>
        </authorList>
    </citation>
    <scope>NUCLEOTIDE SEQUENCE</scope>
    <source>
        <strain evidence="1">MPI-SDFR-AT-0068</strain>
    </source>
</reference>
<sequence>MFPSITTRLTTSASQAACRYISTTMPKNNTLAHGAQAAAKNTSWKWSNLSPQNRRYAIAGIAAVGSVDVYLHYTYWPYIRTWFTGEKIVEN</sequence>
<organism evidence="1 2">
    <name type="scientific">Fusarium tricinctum</name>
    <dbReference type="NCBI Taxonomy" id="61284"/>
    <lineage>
        <taxon>Eukaryota</taxon>
        <taxon>Fungi</taxon>
        <taxon>Dikarya</taxon>
        <taxon>Ascomycota</taxon>
        <taxon>Pezizomycotina</taxon>
        <taxon>Sordariomycetes</taxon>
        <taxon>Hypocreomycetidae</taxon>
        <taxon>Hypocreales</taxon>
        <taxon>Nectriaceae</taxon>
        <taxon>Fusarium</taxon>
        <taxon>Fusarium tricinctum species complex</taxon>
    </lineage>
</organism>
<evidence type="ECO:0000313" key="2">
    <source>
        <dbReference type="Proteomes" id="UP000813427"/>
    </source>
</evidence>
<evidence type="ECO:0000313" key="1">
    <source>
        <dbReference type="EMBL" id="KAH7235959.1"/>
    </source>
</evidence>
<comment type="caution">
    <text evidence="1">The sequence shown here is derived from an EMBL/GenBank/DDBJ whole genome shotgun (WGS) entry which is preliminary data.</text>
</comment>